<protein>
    <submittedName>
        <fullName evidence="2">Uncharacterized protein</fullName>
    </submittedName>
</protein>
<name>A0A2Z2MI15_9EURY</name>
<feature type="transmembrane region" description="Helical" evidence="1">
    <location>
        <begin position="94"/>
        <end position="112"/>
    </location>
</feature>
<gene>
    <name evidence="2" type="ORF">A3L01_09345</name>
</gene>
<proteinExistence type="predicted"/>
<organism evidence="2 3">
    <name type="scientific">Thermococcus barossii</name>
    <dbReference type="NCBI Taxonomy" id="54077"/>
    <lineage>
        <taxon>Archaea</taxon>
        <taxon>Methanobacteriati</taxon>
        <taxon>Methanobacteriota</taxon>
        <taxon>Thermococci</taxon>
        <taxon>Thermococcales</taxon>
        <taxon>Thermococcaceae</taxon>
        <taxon>Thermococcus</taxon>
    </lineage>
</organism>
<reference evidence="2 3" key="1">
    <citation type="submission" date="2016-04" db="EMBL/GenBank/DDBJ databases">
        <title>Complete genome sequence of Thermococcus barossii type strain SHCK-94.</title>
        <authorList>
            <person name="Oger P.M."/>
        </authorList>
    </citation>
    <scope>NUCLEOTIDE SEQUENCE [LARGE SCALE GENOMIC DNA]</scope>
    <source>
        <strain evidence="2 3">SHCK-94</strain>
    </source>
</reference>
<feature type="transmembrane region" description="Helical" evidence="1">
    <location>
        <begin position="124"/>
        <end position="145"/>
    </location>
</feature>
<keyword evidence="1" id="KW-0472">Membrane</keyword>
<dbReference type="OrthoDB" id="86220at2157"/>
<dbReference type="Proteomes" id="UP000250272">
    <property type="component" value="Chromosome"/>
</dbReference>
<evidence type="ECO:0000256" key="1">
    <source>
        <dbReference type="SAM" id="Phobius"/>
    </source>
</evidence>
<evidence type="ECO:0000313" key="2">
    <source>
        <dbReference type="EMBL" id="ASJ05556.1"/>
    </source>
</evidence>
<accession>A0A2Z2MI15</accession>
<evidence type="ECO:0000313" key="3">
    <source>
        <dbReference type="Proteomes" id="UP000250272"/>
    </source>
</evidence>
<keyword evidence="1" id="KW-0812">Transmembrane</keyword>
<dbReference type="AlphaFoldDB" id="A0A2Z2MI15"/>
<keyword evidence="3" id="KW-1185">Reference proteome</keyword>
<feature type="transmembrane region" description="Helical" evidence="1">
    <location>
        <begin position="55"/>
        <end position="73"/>
    </location>
</feature>
<keyword evidence="1" id="KW-1133">Transmembrane helix</keyword>
<feature type="transmembrane region" description="Helical" evidence="1">
    <location>
        <begin position="25"/>
        <end position="43"/>
    </location>
</feature>
<dbReference type="EMBL" id="CP015101">
    <property type="protein sequence ID" value="ASJ05556.1"/>
    <property type="molecule type" value="Genomic_DNA"/>
</dbReference>
<sequence>MEDVKELKEVLERVEGRLIAAGKMYGAMSFGAWLSVMLLYYVIIGVFDLPRQFNIVYWPVAFMLAMGFTGRIWRRLQKLGMVTGKEVESSTTGGILIAVSWITGIALGWGVIPRLNPGVNPEASLAVGFLSFITFSIFGMWLVFAKYSGVEREIIPSFLIPALGIALAAKMESGAMVWAGFLVALGFSLSVMLYIYSAFKAIER</sequence>
<feature type="transmembrane region" description="Helical" evidence="1">
    <location>
        <begin position="177"/>
        <end position="199"/>
    </location>
</feature>
<dbReference type="KEGG" id="tbs:A3L01_09345"/>